<dbReference type="EMBL" id="GBXM01044551">
    <property type="protein sequence ID" value="JAH64026.1"/>
    <property type="molecule type" value="Transcribed_RNA"/>
</dbReference>
<accession>A0A0E9UE10</accession>
<sequence>MCKYCIEMNSLQSMTTCQISELTVQCLH</sequence>
<organism evidence="1">
    <name type="scientific">Anguilla anguilla</name>
    <name type="common">European freshwater eel</name>
    <name type="synonym">Muraena anguilla</name>
    <dbReference type="NCBI Taxonomy" id="7936"/>
    <lineage>
        <taxon>Eukaryota</taxon>
        <taxon>Metazoa</taxon>
        <taxon>Chordata</taxon>
        <taxon>Craniata</taxon>
        <taxon>Vertebrata</taxon>
        <taxon>Euteleostomi</taxon>
        <taxon>Actinopterygii</taxon>
        <taxon>Neopterygii</taxon>
        <taxon>Teleostei</taxon>
        <taxon>Anguilliformes</taxon>
        <taxon>Anguillidae</taxon>
        <taxon>Anguilla</taxon>
    </lineage>
</organism>
<reference evidence="1" key="1">
    <citation type="submission" date="2014-11" db="EMBL/GenBank/DDBJ databases">
        <authorList>
            <person name="Amaro Gonzalez C."/>
        </authorList>
    </citation>
    <scope>NUCLEOTIDE SEQUENCE</scope>
</reference>
<proteinExistence type="predicted"/>
<name>A0A0E9UE10_ANGAN</name>
<reference evidence="1" key="2">
    <citation type="journal article" date="2015" name="Fish Shellfish Immunol.">
        <title>Early steps in the European eel (Anguilla anguilla)-Vibrio vulnificus interaction in the gills: Role of the RtxA13 toxin.</title>
        <authorList>
            <person name="Callol A."/>
            <person name="Pajuelo D."/>
            <person name="Ebbesson L."/>
            <person name="Teles M."/>
            <person name="MacKenzie S."/>
            <person name="Amaro C."/>
        </authorList>
    </citation>
    <scope>NUCLEOTIDE SEQUENCE</scope>
</reference>
<protein>
    <submittedName>
        <fullName evidence="1">Uncharacterized protein</fullName>
    </submittedName>
</protein>
<dbReference type="AlphaFoldDB" id="A0A0E9UE10"/>
<evidence type="ECO:0000313" key="1">
    <source>
        <dbReference type="EMBL" id="JAH64026.1"/>
    </source>
</evidence>